<keyword evidence="4" id="KW-1185">Reference proteome</keyword>
<feature type="chain" id="PRO_5040850781" evidence="1">
    <location>
        <begin position="22"/>
        <end position="175"/>
    </location>
</feature>
<evidence type="ECO:0000313" key="3">
    <source>
        <dbReference type="EMBL" id="MBW4707439.1"/>
    </source>
</evidence>
<dbReference type="Pfam" id="PF13628">
    <property type="entry name" value="DUF4142"/>
    <property type="match status" value="1"/>
</dbReference>
<name>A0A9X1FTD5_9RHOB</name>
<dbReference type="AlphaFoldDB" id="A0A9X1FTD5"/>
<organism evidence="3 4">
    <name type="scientific">Roseobacter insulae</name>
    <dbReference type="NCBI Taxonomy" id="2859783"/>
    <lineage>
        <taxon>Bacteria</taxon>
        <taxon>Pseudomonadati</taxon>
        <taxon>Pseudomonadota</taxon>
        <taxon>Alphaproteobacteria</taxon>
        <taxon>Rhodobacterales</taxon>
        <taxon>Roseobacteraceae</taxon>
        <taxon>Roseobacter</taxon>
    </lineage>
</organism>
<dbReference type="EMBL" id="JAHXDN010000002">
    <property type="protein sequence ID" value="MBW4707439.1"/>
    <property type="molecule type" value="Genomic_DNA"/>
</dbReference>
<dbReference type="InterPro" id="IPR025419">
    <property type="entry name" value="DUF4142"/>
</dbReference>
<feature type="signal peptide" evidence="1">
    <location>
        <begin position="1"/>
        <end position="21"/>
    </location>
</feature>
<sequence length="175" mass="18521">MKKLAQIAAVCTAMTAGAAFAGDAMNDLEIAHTAYTAGQLDIRYAHLALAMSESEAVRNFAQTMIRDHSAVNEAAGALITELNVVPQDNDLSRALVQGAADKRAELAGLTGAAFDCAYATNELGYHQVVNQTVENTFIPAVTVAPLKSLLEEALVTFKQHEGHAEMMVKGLECAS</sequence>
<dbReference type="PANTHER" id="PTHR38593">
    <property type="entry name" value="BLR2558 PROTEIN"/>
    <property type="match status" value="1"/>
</dbReference>
<reference evidence="3" key="1">
    <citation type="submission" date="2021-07" db="EMBL/GenBank/DDBJ databases">
        <title>Roseobacter insulae sp. nov., isolated from a tidal flat.</title>
        <authorList>
            <person name="Park S."/>
            <person name="Yoon J.-H."/>
        </authorList>
    </citation>
    <scope>NUCLEOTIDE SEQUENCE</scope>
    <source>
        <strain evidence="3">YSTF-M11</strain>
    </source>
</reference>
<feature type="domain" description="DUF4142" evidence="2">
    <location>
        <begin position="26"/>
        <end position="167"/>
    </location>
</feature>
<evidence type="ECO:0000313" key="4">
    <source>
        <dbReference type="Proteomes" id="UP001138661"/>
    </source>
</evidence>
<dbReference type="RefSeq" id="WP_219500312.1">
    <property type="nucleotide sequence ID" value="NZ_JAHXDN010000002.1"/>
</dbReference>
<keyword evidence="1" id="KW-0732">Signal</keyword>
<proteinExistence type="predicted"/>
<accession>A0A9X1FTD5</accession>
<gene>
    <name evidence="3" type="ORF">KX928_06535</name>
</gene>
<protein>
    <submittedName>
        <fullName evidence="3">DUF4142 domain-containing protein</fullName>
    </submittedName>
</protein>
<comment type="caution">
    <text evidence="3">The sequence shown here is derived from an EMBL/GenBank/DDBJ whole genome shotgun (WGS) entry which is preliminary data.</text>
</comment>
<dbReference type="Proteomes" id="UP001138661">
    <property type="component" value="Unassembled WGS sequence"/>
</dbReference>
<evidence type="ECO:0000259" key="2">
    <source>
        <dbReference type="Pfam" id="PF13628"/>
    </source>
</evidence>
<evidence type="ECO:0000256" key="1">
    <source>
        <dbReference type="SAM" id="SignalP"/>
    </source>
</evidence>
<dbReference type="PANTHER" id="PTHR38593:SF1">
    <property type="entry name" value="BLR2558 PROTEIN"/>
    <property type="match status" value="1"/>
</dbReference>